<comment type="caution">
    <text evidence="2">The sequence shown here is derived from an EMBL/GenBank/DDBJ whole genome shotgun (WGS) entry which is preliminary data.</text>
</comment>
<reference evidence="3" key="1">
    <citation type="journal article" date="2019" name="Int. J. Syst. Evol. Microbiol.">
        <title>The Global Catalogue of Microorganisms (GCM) 10K type strain sequencing project: providing services to taxonomists for standard genome sequencing and annotation.</title>
        <authorList>
            <consortium name="The Broad Institute Genomics Platform"/>
            <consortium name="The Broad Institute Genome Sequencing Center for Infectious Disease"/>
            <person name="Wu L."/>
            <person name="Ma J."/>
        </authorList>
    </citation>
    <scope>NUCLEOTIDE SEQUENCE [LARGE SCALE GENOMIC DNA]</scope>
    <source>
        <strain evidence="3">JCM 1407</strain>
    </source>
</reference>
<dbReference type="RefSeq" id="WP_343759991.1">
    <property type="nucleotide sequence ID" value="NZ_BAAACG010000008.1"/>
</dbReference>
<keyword evidence="3" id="KW-1185">Reference proteome</keyword>
<dbReference type="InterPro" id="IPR038595">
    <property type="entry name" value="LOR_sf"/>
</dbReference>
<dbReference type="Pfam" id="PF04525">
    <property type="entry name" value="LOR"/>
    <property type="match status" value="1"/>
</dbReference>
<evidence type="ECO:0000313" key="2">
    <source>
        <dbReference type="EMBL" id="GAA0737004.1"/>
    </source>
</evidence>
<name>A0ABP3UKK9_9CLOT</name>
<sequence>MKFFIKQKLFFIYKKYIIEDENRKKVYSVKRKLMSLRRKIKLYDRNDREIVYIKEKMVKVIPKYYIYINGNEVATITKNITLLKSSFVIDSLIGKYEVKGNILDKDFYIEKEGIKIATIRKKLISIRDCYEIDIKDGESQSLVLASVLVIDDVLHEKDS</sequence>
<organism evidence="2 3">
    <name type="scientific">Clostridium oceanicum</name>
    <dbReference type="NCBI Taxonomy" id="1543"/>
    <lineage>
        <taxon>Bacteria</taxon>
        <taxon>Bacillati</taxon>
        <taxon>Bacillota</taxon>
        <taxon>Clostridia</taxon>
        <taxon>Eubacteriales</taxon>
        <taxon>Clostridiaceae</taxon>
        <taxon>Clostridium</taxon>
    </lineage>
</organism>
<dbReference type="EMBL" id="BAAACG010000008">
    <property type="protein sequence ID" value="GAA0737004.1"/>
    <property type="molecule type" value="Genomic_DNA"/>
</dbReference>
<dbReference type="InterPro" id="IPR007612">
    <property type="entry name" value="LOR"/>
</dbReference>
<accession>A0ABP3UKK9</accession>
<dbReference type="InterPro" id="IPR025659">
    <property type="entry name" value="Tubby-like_C"/>
</dbReference>
<proteinExistence type="inferred from homology"/>
<evidence type="ECO:0000256" key="1">
    <source>
        <dbReference type="ARBA" id="ARBA00005437"/>
    </source>
</evidence>
<evidence type="ECO:0000313" key="3">
    <source>
        <dbReference type="Proteomes" id="UP001501510"/>
    </source>
</evidence>
<protein>
    <submittedName>
        <fullName evidence="2">LURP-one-related family protein</fullName>
    </submittedName>
</protein>
<dbReference type="SUPFAM" id="SSF54518">
    <property type="entry name" value="Tubby C-terminal domain-like"/>
    <property type="match status" value="1"/>
</dbReference>
<gene>
    <name evidence="2" type="ORF">GCM10008906_12620</name>
</gene>
<dbReference type="Gene3D" id="2.40.160.200">
    <property type="entry name" value="LURP1-related"/>
    <property type="match status" value="1"/>
</dbReference>
<comment type="similarity">
    <text evidence="1">Belongs to the LOR family.</text>
</comment>
<dbReference type="Proteomes" id="UP001501510">
    <property type="component" value="Unassembled WGS sequence"/>
</dbReference>